<accession>A0A074VE79</accession>
<dbReference type="InterPro" id="IPR053204">
    <property type="entry name" value="Oxopyrrolidines_Biosynth-assoc"/>
</dbReference>
<reference evidence="1 2" key="1">
    <citation type="journal article" date="2014" name="BMC Genomics">
        <title>Genome sequencing of four Aureobasidium pullulans varieties: biotechnological potential, stress tolerance, and description of new species.</title>
        <authorList>
            <person name="Gostin Ar C."/>
            <person name="Ohm R.A."/>
            <person name="Kogej T."/>
            <person name="Sonjak S."/>
            <person name="Turk M."/>
            <person name="Zajc J."/>
            <person name="Zalar P."/>
            <person name="Grube M."/>
            <person name="Sun H."/>
            <person name="Han J."/>
            <person name="Sharma A."/>
            <person name="Chiniquy J."/>
            <person name="Ngan C.Y."/>
            <person name="Lipzen A."/>
            <person name="Barry K."/>
            <person name="Grigoriev I.V."/>
            <person name="Gunde-Cimerman N."/>
        </authorList>
    </citation>
    <scope>NUCLEOTIDE SEQUENCE [LARGE SCALE GENOMIC DNA]</scope>
    <source>
        <strain evidence="1 2">CBS 110374</strain>
    </source>
</reference>
<dbReference type="PANTHER" id="PTHR38797:SF4">
    <property type="entry name" value="NUCLEAR PORE COMPLEX PROTEIN NUP85"/>
    <property type="match status" value="1"/>
</dbReference>
<evidence type="ECO:0000313" key="1">
    <source>
        <dbReference type="EMBL" id="KEQ58668.1"/>
    </source>
</evidence>
<protein>
    <submittedName>
        <fullName evidence="1">Uncharacterized protein</fullName>
    </submittedName>
</protein>
<dbReference type="Proteomes" id="UP000030672">
    <property type="component" value="Unassembled WGS sequence"/>
</dbReference>
<keyword evidence="2" id="KW-1185">Reference proteome</keyword>
<dbReference type="GeneID" id="63916864"/>
<dbReference type="HOGENOM" id="CLU_1927194_0_0_1"/>
<dbReference type="InterPro" id="IPR022085">
    <property type="entry name" value="OpdG"/>
</dbReference>
<dbReference type="AlphaFoldDB" id="A0A074VE79"/>
<name>A0A074VE79_AURM1</name>
<proteinExistence type="predicted"/>
<dbReference type="RefSeq" id="XP_040875691.1">
    <property type="nucleotide sequence ID" value="XM_041023491.1"/>
</dbReference>
<gene>
    <name evidence="1" type="ORF">M437DRAFT_58946</name>
</gene>
<dbReference type="Pfam" id="PF12311">
    <property type="entry name" value="DUF3632"/>
    <property type="match status" value="1"/>
</dbReference>
<organism evidence="1 2">
    <name type="scientific">Aureobasidium melanogenum (strain CBS 110374)</name>
    <name type="common">Aureobasidium pullulans var. melanogenum</name>
    <dbReference type="NCBI Taxonomy" id="1043003"/>
    <lineage>
        <taxon>Eukaryota</taxon>
        <taxon>Fungi</taxon>
        <taxon>Dikarya</taxon>
        <taxon>Ascomycota</taxon>
        <taxon>Pezizomycotina</taxon>
        <taxon>Dothideomycetes</taxon>
        <taxon>Dothideomycetidae</taxon>
        <taxon>Dothideales</taxon>
        <taxon>Saccotheciaceae</taxon>
        <taxon>Aureobasidium</taxon>
    </lineage>
</organism>
<evidence type="ECO:0000313" key="2">
    <source>
        <dbReference type="Proteomes" id="UP000030672"/>
    </source>
</evidence>
<sequence>MNEEQLLKVHRDPLDPWEPAHAAARIVNNQVALYPHNHDSALAAKQLDALTPFNRKLEPGEQPESINSFLWEFWEVVVNLSQAYEQNGDQAHACIVEIIGELKKIEAQEVTIWGKQTRLWGNLPIFGPVLTELYGKW</sequence>
<dbReference type="EMBL" id="KL584853">
    <property type="protein sequence ID" value="KEQ58668.1"/>
    <property type="molecule type" value="Genomic_DNA"/>
</dbReference>
<dbReference type="PANTHER" id="PTHR38797">
    <property type="entry name" value="NUCLEAR PORE COMPLEX PROTEIN NUP85-RELATED"/>
    <property type="match status" value="1"/>
</dbReference>